<name>A0A3N1HTM6_9ACTN</name>
<dbReference type="OrthoDB" id="5242012at2"/>
<comment type="catalytic activity">
    <reaction evidence="1">
        <text>ATP + protein L-histidine = ADP + protein N-phospho-L-histidine.</text>
        <dbReference type="EC" id="2.7.13.3"/>
    </reaction>
</comment>
<dbReference type="EMBL" id="RJKN01000001">
    <property type="protein sequence ID" value="ROP45770.1"/>
    <property type="molecule type" value="Genomic_DNA"/>
</dbReference>
<keyword evidence="6 13" id="KW-0418">Kinase</keyword>
<dbReference type="SUPFAM" id="SSF55874">
    <property type="entry name" value="ATPase domain of HSP90 chaperone/DNA topoisomerase II/histidine kinase"/>
    <property type="match status" value="1"/>
</dbReference>
<comment type="caution">
    <text evidence="13">The sequence shown here is derived from an EMBL/GenBank/DDBJ whole genome shotgun (WGS) entry which is preliminary data.</text>
</comment>
<dbReference type="InterPro" id="IPR011712">
    <property type="entry name" value="Sig_transdc_His_kin_sub3_dim/P"/>
</dbReference>
<gene>
    <name evidence="13" type="ORF">EDC03_0376</name>
</gene>
<keyword evidence="10" id="KW-0472">Membrane</keyword>
<keyword evidence="14" id="KW-1185">Reference proteome</keyword>
<organism evidence="13 14">
    <name type="scientific">Pseudokineococcus lusitanus</name>
    <dbReference type="NCBI Taxonomy" id="763993"/>
    <lineage>
        <taxon>Bacteria</taxon>
        <taxon>Bacillati</taxon>
        <taxon>Actinomycetota</taxon>
        <taxon>Actinomycetes</taxon>
        <taxon>Kineosporiales</taxon>
        <taxon>Kineosporiaceae</taxon>
        <taxon>Pseudokineococcus</taxon>
    </lineage>
</organism>
<dbReference type="PANTHER" id="PTHR24421:SF10">
    <property type="entry name" value="NITRATE_NITRITE SENSOR PROTEIN NARQ"/>
    <property type="match status" value="1"/>
</dbReference>
<evidence type="ECO:0000256" key="4">
    <source>
        <dbReference type="ARBA" id="ARBA00022679"/>
    </source>
</evidence>
<dbReference type="InParanoid" id="A0A3N1HTM6"/>
<feature type="domain" description="Signal transduction histidine kinase subgroup 3 dimerisation and phosphoacceptor" evidence="11">
    <location>
        <begin position="252"/>
        <end position="317"/>
    </location>
</feature>
<dbReference type="PANTHER" id="PTHR24421">
    <property type="entry name" value="NITRATE/NITRITE SENSOR PROTEIN NARX-RELATED"/>
    <property type="match status" value="1"/>
</dbReference>
<keyword evidence="7" id="KW-0067">ATP-binding</keyword>
<dbReference type="FunCoup" id="A0A3N1HTM6">
    <property type="interactions" value="29"/>
</dbReference>
<feature type="transmembrane region" description="Helical" evidence="10">
    <location>
        <begin position="73"/>
        <end position="97"/>
    </location>
</feature>
<dbReference type="InterPro" id="IPR036890">
    <property type="entry name" value="HATPase_C_sf"/>
</dbReference>
<evidence type="ECO:0000256" key="1">
    <source>
        <dbReference type="ARBA" id="ARBA00000085"/>
    </source>
</evidence>
<evidence type="ECO:0000259" key="11">
    <source>
        <dbReference type="Pfam" id="PF07730"/>
    </source>
</evidence>
<feature type="transmembrane region" description="Helical" evidence="10">
    <location>
        <begin position="195"/>
        <end position="224"/>
    </location>
</feature>
<accession>A0A3N1HTM6</accession>
<dbReference type="GO" id="GO:0005524">
    <property type="term" value="F:ATP binding"/>
    <property type="evidence" value="ECO:0007669"/>
    <property type="project" value="UniProtKB-KW"/>
</dbReference>
<dbReference type="Gene3D" id="1.20.5.1930">
    <property type="match status" value="1"/>
</dbReference>
<dbReference type="Proteomes" id="UP000276232">
    <property type="component" value="Unassembled WGS sequence"/>
</dbReference>
<keyword evidence="5" id="KW-0547">Nucleotide-binding</keyword>
<feature type="region of interest" description="Disordered" evidence="9">
    <location>
        <begin position="1"/>
        <end position="34"/>
    </location>
</feature>
<evidence type="ECO:0000256" key="5">
    <source>
        <dbReference type="ARBA" id="ARBA00022741"/>
    </source>
</evidence>
<evidence type="ECO:0000256" key="7">
    <source>
        <dbReference type="ARBA" id="ARBA00022840"/>
    </source>
</evidence>
<dbReference type="RefSeq" id="WP_123378476.1">
    <property type="nucleotide sequence ID" value="NZ_RJKN01000001.1"/>
</dbReference>
<dbReference type="GO" id="GO:0016020">
    <property type="term" value="C:membrane"/>
    <property type="evidence" value="ECO:0007669"/>
    <property type="project" value="InterPro"/>
</dbReference>
<keyword evidence="10" id="KW-1133">Transmembrane helix</keyword>
<feature type="domain" description="Putative sensor" evidence="12">
    <location>
        <begin position="54"/>
        <end position="223"/>
    </location>
</feature>
<evidence type="ECO:0000256" key="8">
    <source>
        <dbReference type="ARBA" id="ARBA00023012"/>
    </source>
</evidence>
<keyword evidence="8" id="KW-0902">Two-component regulatory system</keyword>
<feature type="compositionally biased region" description="Low complexity" evidence="9">
    <location>
        <begin position="8"/>
        <end position="31"/>
    </location>
</feature>
<evidence type="ECO:0000256" key="3">
    <source>
        <dbReference type="ARBA" id="ARBA00022553"/>
    </source>
</evidence>
<dbReference type="GO" id="GO:0046983">
    <property type="term" value="F:protein dimerization activity"/>
    <property type="evidence" value="ECO:0007669"/>
    <property type="project" value="InterPro"/>
</dbReference>
<evidence type="ECO:0000256" key="10">
    <source>
        <dbReference type="SAM" id="Phobius"/>
    </source>
</evidence>
<dbReference type="EC" id="2.7.13.3" evidence="2"/>
<sequence>MTSPTAPLPARDGAAPPAPAAPAGATPAARPGADRRRRPATVLLALAHLGALGTLGAGVGGVLVALLGTALGLVPVLGLGLVLLVGLVYVLFGVAWLETARVDGLYRLGLPPLQLRRRTGPGFSGALRTVGRQTVDGAMWRALASAAVATLLGLLLLALAGAAASSLALLAAPLYARGSTVDVLWTEVGLGTAPVVGLVGLVLSLGGALGLALLHGVVAPALLLPSREAQLEARASAADARSAGAVHAADVERTRIERDLHDGVQPRLVSVGMTLGMARAKIDDDPAAARALVEEAHVSTKAAITELRQLARGIHASVLEDRGLDAALSAVAARSHVPVDLDVRVDGRCSRTAEAAVYFAVAESLTNAAKHSRARACRVVVRRRPDGVLWARVEDDGVGGARVLPGGGLDGVTSRAAAAGGSVRLDSPAGGPTALEVVVPCAS</sequence>
<feature type="transmembrane region" description="Helical" evidence="10">
    <location>
        <begin position="142"/>
        <end position="175"/>
    </location>
</feature>
<evidence type="ECO:0000256" key="2">
    <source>
        <dbReference type="ARBA" id="ARBA00012438"/>
    </source>
</evidence>
<evidence type="ECO:0000256" key="9">
    <source>
        <dbReference type="SAM" id="MobiDB-lite"/>
    </source>
</evidence>
<evidence type="ECO:0000313" key="13">
    <source>
        <dbReference type="EMBL" id="ROP45770.1"/>
    </source>
</evidence>
<dbReference type="Gene3D" id="3.30.565.10">
    <property type="entry name" value="Histidine kinase-like ATPase, C-terminal domain"/>
    <property type="match status" value="1"/>
</dbReference>
<dbReference type="InterPro" id="IPR050482">
    <property type="entry name" value="Sensor_HK_TwoCompSys"/>
</dbReference>
<keyword evidence="3" id="KW-0597">Phosphoprotein</keyword>
<reference evidence="13 14" key="1">
    <citation type="journal article" date="2015" name="Stand. Genomic Sci.">
        <title>Genomic Encyclopedia of Bacterial and Archaeal Type Strains, Phase III: the genomes of soil and plant-associated and newly described type strains.</title>
        <authorList>
            <person name="Whitman W.B."/>
            <person name="Woyke T."/>
            <person name="Klenk H.P."/>
            <person name="Zhou Y."/>
            <person name="Lilburn T.G."/>
            <person name="Beck B.J."/>
            <person name="De Vos P."/>
            <person name="Vandamme P."/>
            <person name="Eisen J.A."/>
            <person name="Garrity G."/>
            <person name="Hugenholtz P."/>
            <person name="Kyrpides N.C."/>
        </authorList>
    </citation>
    <scope>NUCLEOTIDE SEQUENCE [LARGE SCALE GENOMIC DNA]</scope>
    <source>
        <strain evidence="13 14">CECT 7306</strain>
    </source>
</reference>
<evidence type="ECO:0000256" key="6">
    <source>
        <dbReference type="ARBA" id="ARBA00022777"/>
    </source>
</evidence>
<dbReference type="Pfam" id="PF13796">
    <property type="entry name" value="Sensor"/>
    <property type="match status" value="1"/>
</dbReference>
<dbReference type="InterPro" id="IPR025828">
    <property type="entry name" value="Put_sensor_dom"/>
</dbReference>
<dbReference type="AlphaFoldDB" id="A0A3N1HTM6"/>
<feature type="transmembrane region" description="Helical" evidence="10">
    <location>
        <begin position="40"/>
        <end position="67"/>
    </location>
</feature>
<keyword evidence="4" id="KW-0808">Transferase</keyword>
<proteinExistence type="predicted"/>
<evidence type="ECO:0000313" key="14">
    <source>
        <dbReference type="Proteomes" id="UP000276232"/>
    </source>
</evidence>
<keyword evidence="10" id="KW-0812">Transmembrane</keyword>
<protein>
    <recommendedName>
        <fullName evidence="2">histidine kinase</fullName>
        <ecNumber evidence="2">2.7.13.3</ecNumber>
    </recommendedName>
</protein>
<dbReference type="Pfam" id="PF07730">
    <property type="entry name" value="HisKA_3"/>
    <property type="match status" value="1"/>
</dbReference>
<dbReference type="GO" id="GO:0000155">
    <property type="term" value="F:phosphorelay sensor kinase activity"/>
    <property type="evidence" value="ECO:0007669"/>
    <property type="project" value="InterPro"/>
</dbReference>
<evidence type="ECO:0000259" key="12">
    <source>
        <dbReference type="Pfam" id="PF13796"/>
    </source>
</evidence>